<protein>
    <submittedName>
        <fullName evidence="1">Uncharacterized protein</fullName>
    </submittedName>
</protein>
<evidence type="ECO:0000313" key="1">
    <source>
        <dbReference type="EMBL" id="GIH12474.1"/>
    </source>
</evidence>
<keyword evidence="2" id="KW-1185">Reference proteome</keyword>
<evidence type="ECO:0000313" key="2">
    <source>
        <dbReference type="Proteomes" id="UP000642748"/>
    </source>
</evidence>
<comment type="caution">
    <text evidence="1">The sequence shown here is derived from an EMBL/GenBank/DDBJ whole genome shotgun (WGS) entry which is preliminary data.</text>
</comment>
<dbReference type="EMBL" id="BONZ01000007">
    <property type="protein sequence ID" value="GIH12474.1"/>
    <property type="molecule type" value="Genomic_DNA"/>
</dbReference>
<name>A0A8J3VMQ4_9ACTN</name>
<dbReference type="Proteomes" id="UP000642748">
    <property type="component" value="Unassembled WGS sequence"/>
</dbReference>
<accession>A0A8J3VMQ4</accession>
<dbReference type="AlphaFoldDB" id="A0A8J3VMQ4"/>
<reference evidence="1" key="1">
    <citation type="submission" date="2021-01" db="EMBL/GenBank/DDBJ databases">
        <title>Whole genome shotgun sequence of Rugosimonospora africana NBRC 104875.</title>
        <authorList>
            <person name="Komaki H."/>
            <person name="Tamura T."/>
        </authorList>
    </citation>
    <scope>NUCLEOTIDE SEQUENCE</scope>
    <source>
        <strain evidence="1">NBRC 104875</strain>
    </source>
</reference>
<sequence>MPTVSELARVTTRDGAVWRACVCCGLLAPLAPDVDRCDGCATPTGQASRGGMATVRLITSLLRDIPPAGATVLERAEWFDRKADVFDRITSEDVALSEEAARLAEGARAEADRLRREAAA</sequence>
<gene>
    <name evidence="1" type="ORF">Raf01_06460</name>
</gene>
<proteinExistence type="predicted"/>
<dbReference type="RefSeq" id="WP_203916196.1">
    <property type="nucleotide sequence ID" value="NZ_BONZ01000007.1"/>
</dbReference>
<organism evidence="1 2">
    <name type="scientific">Rugosimonospora africana</name>
    <dbReference type="NCBI Taxonomy" id="556532"/>
    <lineage>
        <taxon>Bacteria</taxon>
        <taxon>Bacillati</taxon>
        <taxon>Actinomycetota</taxon>
        <taxon>Actinomycetes</taxon>
        <taxon>Micromonosporales</taxon>
        <taxon>Micromonosporaceae</taxon>
        <taxon>Rugosimonospora</taxon>
    </lineage>
</organism>